<reference evidence="1 2" key="1">
    <citation type="journal article" date="2011" name="Stand. Genomic Sci.">
        <title>Non-contiguous finished genome sequence and contextual data of the filamentous soil bacterium Ktedonobacter racemifer type strain (SOSP1-21).</title>
        <authorList>
            <person name="Chang Y.J."/>
            <person name="Land M."/>
            <person name="Hauser L."/>
            <person name="Chertkov O."/>
            <person name="Del Rio T.G."/>
            <person name="Nolan M."/>
            <person name="Copeland A."/>
            <person name="Tice H."/>
            <person name="Cheng J.F."/>
            <person name="Lucas S."/>
            <person name="Han C."/>
            <person name="Goodwin L."/>
            <person name="Pitluck S."/>
            <person name="Ivanova N."/>
            <person name="Ovchinikova G."/>
            <person name="Pati A."/>
            <person name="Chen A."/>
            <person name="Palaniappan K."/>
            <person name="Mavromatis K."/>
            <person name="Liolios K."/>
            <person name="Brettin T."/>
            <person name="Fiebig A."/>
            <person name="Rohde M."/>
            <person name="Abt B."/>
            <person name="Goker M."/>
            <person name="Detter J.C."/>
            <person name="Woyke T."/>
            <person name="Bristow J."/>
            <person name="Eisen J.A."/>
            <person name="Markowitz V."/>
            <person name="Hugenholtz P."/>
            <person name="Kyrpides N.C."/>
            <person name="Klenk H.P."/>
            <person name="Lapidus A."/>
        </authorList>
    </citation>
    <scope>NUCLEOTIDE SEQUENCE [LARGE SCALE GENOMIC DNA]</scope>
    <source>
        <strain evidence="2">DSM 44963</strain>
    </source>
</reference>
<sequence>MQKDQIVVATFRQGPLGTNPESALLQAGKPSCGLGFDQVTISPFVILHARLGEERCSVGERAHEIGQVMMGGVLKRVANRKRGMLRNR</sequence>
<name>D6U3P8_KTERA</name>
<dbReference type="EMBL" id="ADVG01000004">
    <property type="protein sequence ID" value="EFH83038.1"/>
    <property type="molecule type" value="Genomic_DNA"/>
</dbReference>
<comment type="caution">
    <text evidence="1">The sequence shown here is derived from an EMBL/GenBank/DDBJ whole genome shotgun (WGS) entry which is preliminary data.</text>
</comment>
<keyword evidence="1" id="KW-0378">Hydrolase</keyword>
<accession>D6U3P8</accession>
<evidence type="ECO:0000313" key="2">
    <source>
        <dbReference type="Proteomes" id="UP000004508"/>
    </source>
</evidence>
<dbReference type="RefSeq" id="WP_007921577.1">
    <property type="nucleotide sequence ID" value="NZ_ADVG01000004.1"/>
</dbReference>
<dbReference type="GO" id="GO:0008233">
    <property type="term" value="F:peptidase activity"/>
    <property type="evidence" value="ECO:0007669"/>
    <property type="project" value="UniProtKB-KW"/>
</dbReference>
<organism evidence="1 2">
    <name type="scientific">Ktedonobacter racemifer DSM 44963</name>
    <dbReference type="NCBI Taxonomy" id="485913"/>
    <lineage>
        <taxon>Bacteria</taxon>
        <taxon>Bacillati</taxon>
        <taxon>Chloroflexota</taxon>
        <taxon>Ktedonobacteria</taxon>
        <taxon>Ktedonobacterales</taxon>
        <taxon>Ktedonobacteraceae</taxon>
        <taxon>Ktedonobacter</taxon>
    </lineage>
</organism>
<dbReference type="STRING" id="485913.Krac_3950"/>
<keyword evidence="2" id="KW-1185">Reference proteome</keyword>
<keyword evidence="1" id="KW-0131">Cell cycle</keyword>
<keyword evidence="1" id="KW-0645">Protease</keyword>
<proteinExistence type="predicted"/>
<dbReference type="Proteomes" id="UP000004508">
    <property type="component" value="Unassembled WGS sequence"/>
</dbReference>
<dbReference type="AlphaFoldDB" id="D6U3P8"/>
<dbReference type="GO" id="GO:0006508">
    <property type="term" value="P:proteolysis"/>
    <property type="evidence" value="ECO:0007669"/>
    <property type="project" value="UniProtKB-KW"/>
</dbReference>
<evidence type="ECO:0000313" key="1">
    <source>
        <dbReference type="EMBL" id="EFH83038.1"/>
    </source>
</evidence>
<dbReference type="GO" id="GO:0051301">
    <property type="term" value="P:cell division"/>
    <property type="evidence" value="ECO:0007669"/>
    <property type="project" value="UniProtKB-KW"/>
</dbReference>
<protein>
    <submittedName>
        <fullName evidence="1">Cell division protease</fullName>
    </submittedName>
</protein>
<keyword evidence="1" id="KW-0132">Cell division</keyword>
<dbReference type="InParanoid" id="D6U3P8"/>
<gene>
    <name evidence="1" type="ORF">Krac_3950</name>
</gene>